<sequence>MTQQPLDQLTTVQKKTRTYLVVAFFILTAVFLVGIFWLASTPGQTVGLTLAFAAGLSMIVLPCTFPLVFVIVPLAMGKSPKKGLLMAVLFGLGLIITLSIYGVVVAWAGQIFGLASVSKWMFLVAGVAALLFGLSELGLIHLKLPYYKGATPQFVQKQGDYLKAFFMGLFLGNAGIACPNPATYVILTYIASSGSIAYGAALQAVNGL</sequence>
<feature type="non-terminal residue" evidence="8">
    <location>
        <position position="208"/>
    </location>
</feature>
<dbReference type="InterPro" id="IPR003834">
    <property type="entry name" value="Cyt_c_assmbl_TM_dom"/>
</dbReference>
<feature type="domain" description="Cytochrome C biogenesis protein transmembrane" evidence="7">
    <location>
        <begin position="48"/>
        <end position="202"/>
    </location>
</feature>
<name>A0A0F9JCV0_9ZZZZ</name>
<comment type="caution">
    <text evidence="8">The sequence shown here is derived from an EMBL/GenBank/DDBJ whole genome shotgun (WGS) entry which is preliminary data.</text>
</comment>
<keyword evidence="4 6" id="KW-1133">Transmembrane helix</keyword>
<proteinExistence type="inferred from homology"/>
<evidence type="ECO:0000256" key="5">
    <source>
        <dbReference type="ARBA" id="ARBA00023136"/>
    </source>
</evidence>
<gene>
    <name evidence="8" type="ORF">LCGC14_1772010</name>
</gene>
<keyword evidence="5 6" id="KW-0472">Membrane</keyword>
<dbReference type="EMBL" id="LAZR01016628">
    <property type="protein sequence ID" value="KKM03681.1"/>
    <property type="molecule type" value="Genomic_DNA"/>
</dbReference>
<dbReference type="PANTHER" id="PTHR31272:SF9">
    <property type="entry name" value="BLL1027 PROTEIN"/>
    <property type="match status" value="1"/>
</dbReference>
<evidence type="ECO:0000256" key="4">
    <source>
        <dbReference type="ARBA" id="ARBA00022989"/>
    </source>
</evidence>
<evidence type="ECO:0000259" key="7">
    <source>
        <dbReference type="Pfam" id="PF02683"/>
    </source>
</evidence>
<dbReference type="Pfam" id="PF02683">
    <property type="entry name" value="DsbD_TM"/>
    <property type="match status" value="1"/>
</dbReference>
<organism evidence="8">
    <name type="scientific">marine sediment metagenome</name>
    <dbReference type="NCBI Taxonomy" id="412755"/>
    <lineage>
        <taxon>unclassified sequences</taxon>
        <taxon>metagenomes</taxon>
        <taxon>ecological metagenomes</taxon>
    </lineage>
</organism>
<feature type="transmembrane region" description="Helical" evidence="6">
    <location>
        <begin position="84"/>
        <end position="108"/>
    </location>
</feature>
<accession>A0A0F9JCV0</accession>
<feature type="transmembrane region" description="Helical" evidence="6">
    <location>
        <begin position="51"/>
        <end position="72"/>
    </location>
</feature>
<keyword evidence="3 6" id="KW-0812">Transmembrane</keyword>
<feature type="transmembrane region" description="Helical" evidence="6">
    <location>
        <begin position="120"/>
        <end position="140"/>
    </location>
</feature>
<dbReference type="InterPro" id="IPR051790">
    <property type="entry name" value="Cytochrome_c-biogenesis_DsbD"/>
</dbReference>
<feature type="transmembrane region" description="Helical" evidence="6">
    <location>
        <begin position="20"/>
        <end position="39"/>
    </location>
</feature>
<dbReference type="AlphaFoldDB" id="A0A0F9JCV0"/>
<dbReference type="GO" id="GO:0016020">
    <property type="term" value="C:membrane"/>
    <property type="evidence" value="ECO:0007669"/>
    <property type="project" value="UniProtKB-SubCell"/>
</dbReference>
<evidence type="ECO:0000256" key="2">
    <source>
        <dbReference type="ARBA" id="ARBA00006143"/>
    </source>
</evidence>
<protein>
    <recommendedName>
        <fullName evidence="7">Cytochrome C biogenesis protein transmembrane domain-containing protein</fullName>
    </recommendedName>
</protein>
<comment type="similarity">
    <text evidence="2">Belongs to the DsbD family.</text>
</comment>
<dbReference type="GO" id="GO:0017004">
    <property type="term" value="P:cytochrome complex assembly"/>
    <property type="evidence" value="ECO:0007669"/>
    <property type="project" value="InterPro"/>
</dbReference>
<dbReference type="PANTHER" id="PTHR31272">
    <property type="entry name" value="CYTOCHROME C-TYPE BIOGENESIS PROTEIN HI_1454-RELATED"/>
    <property type="match status" value="1"/>
</dbReference>
<evidence type="ECO:0000256" key="1">
    <source>
        <dbReference type="ARBA" id="ARBA00004141"/>
    </source>
</evidence>
<reference evidence="8" key="1">
    <citation type="journal article" date="2015" name="Nature">
        <title>Complex archaea that bridge the gap between prokaryotes and eukaryotes.</title>
        <authorList>
            <person name="Spang A."/>
            <person name="Saw J.H."/>
            <person name="Jorgensen S.L."/>
            <person name="Zaremba-Niedzwiedzka K."/>
            <person name="Martijn J."/>
            <person name="Lind A.E."/>
            <person name="van Eijk R."/>
            <person name="Schleper C."/>
            <person name="Guy L."/>
            <person name="Ettema T.J."/>
        </authorList>
    </citation>
    <scope>NUCLEOTIDE SEQUENCE</scope>
</reference>
<evidence type="ECO:0000313" key="8">
    <source>
        <dbReference type="EMBL" id="KKM03681.1"/>
    </source>
</evidence>
<evidence type="ECO:0000256" key="3">
    <source>
        <dbReference type="ARBA" id="ARBA00022692"/>
    </source>
</evidence>
<comment type="subcellular location">
    <subcellularLocation>
        <location evidence="1">Membrane</location>
        <topology evidence="1">Multi-pass membrane protein</topology>
    </subcellularLocation>
</comment>
<evidence type="ECO:0000256" key="6">
    <source>
        <dbReference type="SAM" id="Phobius"/>
    </source>
</evidence>